<sequence>MGQCAGQTSRNKAQSRPLKGRRHAAAGSSLAAIRHARLPPAPQPLRAQRALVLPSIATRGRLCIETSGSGGNAREPRERPPGEIHSSTSELHLPLGALTSRRRCPWRRWRT</sequence>
<proteinExistence type="predicted"/>
<evidence type="ECO:0000313" key="2">
    <source>
        <dbReference type="EMBL" id="TNN25882.1"/>
    </source>
</evidence>
<evidence type="ECO:0000313" key="3">
    <source>
        <dbReference type="Proteomes" id="UP000314294"/>
    </source>
</evidence>
<dbReference type="Proteomes" id="UP000314294">
    <property type="component" value="Unassembled WGS sequence"/>
</dbReference>
<feature type="region of interest" description="Disordered" evidence="1">
    <location>
        <begin position="63"/>
        <end position="96"/>
    </location>
</feature>
<protein>
    <submittedName>
        <fullName evidence="2">Uncharacterized protein</fullName>
    </submittedName>
</protein>
<reference evidence="2 3" key="1">
    <citation type="submission" date="2019-03" db="EMBL/GenBank/DDBJ databases">
        <title>First draft genome of Liparis tanakae, snailfish: a comprehensive survey of snailfish specific genes.</title>
        <authorList>
            <person name="Kim W."/>
            <person name="Song I."/>
            <person name="Jeong J.-H."/>
            <person name="Kim D."/>
            <person name="Kim S."/>
            <person name="Ryu S."/>
            <person name="Song J.Y."/>
            <person name="Lee S.K."/>
        </authorList>
    </citation>
    <scope>NUCLEOTIDE SEQUENCE [LARGE SCALE GENOMIC DNA]</scope>
    <source>
        <tissue evidence="2">Muscle</tissue>
    </source>
</reference>
<keyword evidence="3" id="KW-1185">Reference proteome</keyword>
<accession>A0A4Z2EC55</accession>
<feature type="compositionally biased region" description="Polar residues" evidence="1">
    <location>
        <begin position="1"/>
        <end position="14"/>
    </location>
</feature>
<name>A0A4Z2EC55_9TELE</name>
<feature type="region of interest" description="Disordered" evidence="1">
    <location>
        <begin position="1"/>
        <end position="45"/>
    </location>
</feature>
<evidence type="ECO:0000256" key="1">
    <source>
        <dbReference type="SAM" id="MobiDB-lite"/>
    </source>
</evidence>
<gene>
    <name evidence="2" type="ORF">EYF80_063983</name>
</gene>
<organism evidence="2 3">
    <name type="scientific">Liparis tanakae</name>
    <name type="common">Tanaka's snailfish</name>
    <dbReference type="NCBI Taxonomy" id="230148"/>
    <lineage>
        <taxon>Eukaryota</taxon>
        <taxon>Metazoa</taxon>
        <taxon>Chordata</taxon>
        <taxon>Craniata</taxon>
        <taxon>Vertebrata</taxon>
        <taxon>Euteleostomi</taxon>
        <taxon>Actinopterygii</taxon>
        <taxon>Neopterygii</taxon>
        <taxon>Teleostei</taxon>
        <taxon>Neoteleostei</taxon>
        <taxon>Acanthomorphata</taxon>
        <taxon>Eupercaria</taxon>
        <taxon>Perciformes</taxon>
        <taxon>Cottioidei</taxon>
        <taxon>Cottales</taxon>
        <taxon>Liparidae</taxon>
        <taxon>Liparis</taxon>
    </lineage>
</organism>
<dbReference type="EMBL" id="SRLO01011440">
    <property type="protein sequence ID" value="TNN25882.1"/>
    <property type="molecule type" value="Genomic_DNA"/>
</dbReference>
<dbReference type="AlphaFoldDB" id="A0A4Z2EC55"/>
<comment type="caution">
    <text evidence="2">The sequence shown here is derived from an EMBL/GenBank/DDBJ whole genome shotgun (WGS) entry which is preliminary data.</text>
</comment>